<keyword evidence="1" id="KW-0472">Membrane</keyword>
<gene>
    <name evidence="2" type="ORF">HQ47_00745</name>
</gene>
<comment type="caution">
    <text evidence="2">The sequence shown here is derived from an EMBL/GenBank/DDBJ whole genome shotgun (WGS) entry which is preliminary data.</text>
</comment>
<dbReference type="EMBL" id="JRFA01000002">
    <property type="protein sequence ID" value="KGN76347.1"/>
    <property type="molecule type" value="Genomic_DNA"/>
</dbReference>
<keyword evidence="1" id="KW-1133">Transmembrane helix</keyword>
<organism evidence="2 3">
    <name type="scientific">Porphyromonas macacae</name>
    <dbReference type="NCBI Taxonomy" id="28115"/>
    <lineage>
        <taxon>Bacteria</taxon>
        <taxon>Pseudomonadati</taxon>
        <taxon>Bacteroidota</taxon>
        <taxon>Bacteroidia</taxon>
        <taxon>Bacteroidales</taxon>
        <taxon>Porphyromonadaceae</taxon>
        <taxon>Porphyromonas</taxon>
    </lineage>
</organism>
<reference evidence="2 3" key="1">
    <citation type="submission" date="2014-09" db="EMBL/GenBank/DDBJ databases">
        <title>Draft Genome Sequence of Porphyromonas macacae COT-192_OH2859.</title>
        <authorList>
            <person name="Wallis C."/>
            <person name="Deusch O."/>
            <person name="O'Flynn C."/>
            <person name="Davis I."/>
            <person name="Horsfall A."/>
            <person name="Kirkwood N."/>
            <person name="Harris S."/>
            <person name="Eisen J.A."/>
            <person name="Coil D.A."/>
            <person name="Darling A.E."/>
            <person name="Jospin G."/>
            <person name="Alexiev A."/>
        </authorList>
    </citation>
    <scope>NUCLEOTIDE SEQUENCE [LARGE SCALE GENOMIC DNA]</scope>
    <source>
        <strain evidence="3">COT-192 OH2859</strain>
    </source>
</reference>
<evidence type="ECO:0000256" key="1">
    <source>
        <dbReference type="SAM" id="Phobius"/>
    </source>
</evidence>
<sequence length="81" mass="9635">MEKETLILLCLSVVAITTIIVVAIIWYCKFKIKKKELEYRKLVEQERERTKELNNAFAQSLLQTNKEIIEVYCKNNTKQKE</sequence>
<dbReference type="AlphaFoldDB" id="A0A0A2EFI5"/>
<protein>
    <submittedName>
        <fullName evidence="2">Uncharacterized protein</fullName>
    </submittedName>
</protein>
<evidence type="ECO:0000313" key="3">
    <source>
        <dbReference type="Proteomes" id="UP000030103"/>
    </source>
</evidence>
<dbReference type="RefSeq" id="WP_036872588.1">
    <property type="nucleotide sequence ID" value="NZ_JRFA01000002.1"/>
</dbReference>
<keyword evidence="1" id="KW-0812">Transmembrane</keyword>
<feature type="transmembrane region" description="Helical" evidence="1">
    <location>
        <begin position="6"/>
        <end position="28"/>
    </location>
</feature>
<name>A0A0A2EFI5_9PORP</name>
<proteinExistence type="predicted"/>
<dbReference type="OrthoDB" id="1014337at2"/>
<dbReference type="Proteomes" id="UP000030103">
    <property type="component" value="Unassembled WGS sequence"/>
</dbReference>
<accession>A0A0A2EFI5</accession>
<keyword evidence="3" id="KW-1185">Reference proteome</keyword>
<evidence type="ECO:0000313" key="2">
    <source>
        <dbReference type="EMBL" id="KGN76347.1"/>
    </source>
</evidence>